<evidence type="ECO:0000256" key="1">
    <source>
        <dbReference type="SAM" id="Phobius"/>
    </source>
</evidence>
<reference evidence="2" key="2">
    <citation type="submission" date="2021-04" db="EMBL/GenBank/DDBJ databases">
        <authorList>
            <person name="Gilroy R."/>
        </authorList>
    </citation>
    <scope>NUCLEOTIDE SEQUENCE</scope>
    <source>
        <strain evidence="2">CHK187-5294</strain>
    </source>
</reference>
<feature type="transmembrane region" description="Helical" evidence="1">
    <location>
        <begin position="78"/>
        <end position="97"/>
    </location>
</feature>
<feature type="transmembrane region" description="Helical" evidence="1">
    <location>
        <begin position="48"/>
        <end position="66"/>
    </location>
</feature>
<organism evidence="2 3">
    <name type="scientific">Candidatus Borkfalkia avistercoris</name>
    <dbReference type="NCBI Taxonomy" id="2838504"/>
    <lineage>
        <taxon>Bacteria</taxon>
        <taxon>Bacillati</taxon>
        <taxon>Bacillota</taxon>
        <taxon>Clostridia</taxon>
        <taxon>Christensenellales</taxon>
        <taxon>Christensenellaceae</taxon>
        <taxon>Candidatus Borkfalkia</taxon>
    </lineage>
</organism>
<name>A0A9D2CZK0_9FIRM</name>
<evidence type="ECO:0000313" key="3">
    <source>
        <dbReference type="Proteomes" id="UP000824132"/>
    </source>
</evidence>
<keyword evidence="1" id="KW-0472">Membrane</keyword>
<keyword evidence="1" id="KW-1133">Transmembrane helix</keyword>
<accession>A0A9D2CZK0</accession>
<evidence type="ECO:0000313" key="2">
    <source>
        <dbReference type="EMBL" id="HIZ03729.1"/>
    </source>
</evidence>
<protein>
    <submittedName>
        <fullName evidence="2">Uncharacterized protein</fullName>
    </submittedName>
</protein>
<reference evidence="2" key="1">
    <citation type="journal article" date="2021" name="PeerJ">
        <title>Extensive microbial diversity within the chicken gut microbiome revealed by metagenomics and culture.</title>
        <authorList>
            <person name="Gilroy R."/>
            <person name="Ravi A."/>
            <person name="Getino M."/>
            <person name="Pursley I."/>
            <person name="Horton D.L."/>
            <person name="Alikhan N.F."/>
            <person name="Baker D."/>
            <person name="Gharbi K."/>
            <person name="Hall N."/>
            <person name="Watson M."/>
            <person name="Adriaenssens E.M."/>
            <person name="Foster-Nyarko E."/>
            <person name="Jarju S."/>
            <person name="Secka A."/>
            <person name="Antonio M."/>
            <person name="Oren A."/>
            <person name="Chaudhuri R.R."/>
            <person name="La Ragione R."/>
            <person name="Hildebrand F."/>
            <person name="Pallen M.J."/>
        </authorList>
    </citation>
    <scope>NUCLEOTIDE SEQUENCE</scope>
    <source>
        <strain evidence="2">CHK187-5294</strain>
    </source>
</reference>
<dbReference type="Proteomes" id="UP000824132">
    <property type="component" value="Unassembled WGS sequence"/>
</dbReference>
<keyword evidence="1" id="KW-0812">Transmembrane</keyword>
<gene>
    <name evidence="2" type="ORF">H9727_05530</name>
</gene>
<proteinExistence type="predicted"/>
<dbReference type="EMBL" id="DXCL01000029">
    <property type="protein sequence ID" value="HIZ03729.1"/>
    <property type="molecule type" value="Genomic_DNA"/>
</dbReference>
<dbReference type="AlphaFoldDB" id="A0A9D2CZK0"/>
<comment type="caution">
    <text evidence="2">The sequence shown here is derived from an EMBL/GenBank/DDBJ whole genome shotgun (WGS) entry which is preliminary data.</text>
</comment>
<sequence length="102" mass="10945">MLCVALLQTPFVRFKSFFGKKGLAAGVLTRIPNAAGLYTEAVAAQQNLLLYALIQPLQLAALFAVALIRREDLGARKLAGSVLTLVSVTVMTILIYINRGAL</sequence>